<evidence type="ECO:0000313" key="4">
    <source>
        <dbReference type="Proteomes" id="UP001501303"/>
    </source>
</evidence>
<sequence>MRAVRLMKFTDLALRVAMLLAARDGSAELLRTREVAEALAVPHSHAAKVVSRLQHLGVIEARRGRGGGLSLSGGGAGVSVGRLVRELEGEGDVVGCEDATPCPLRRACRLRTALRTAQEAFFSSLDPLTIADLAAAPTGPVLLGLGPTATGGRSTPEHPTTPA</sequence>
<dbReference type="EMBL" id="BAAAMJ010000030">
    <property type="protein sequence ID" value="GAA1919295.1"/>
    <property type="molecule type" value="Genomic_DNA"/>
</dbReference>
<dbReference type="Pfam" id="PF02082">
    <property type="entry name" value="Rrf2"/>
    <property type="match status" value="1"/>
</dbReference>
<comment type="cofactor">
    <cofactor evidence="2">
        <name>[2Fe-2S] cluster</name>
        <dbReference type="ChEBI" id="CHEBI:190135"/>
    </cofactor>
</comment>
<accession>A0ABN2PDZ7</accession>
<reference evidence="3 4" key="1">
    <citation type="journal article" date="2019" name="Int. J. Syst. Evol. Microbiol.">
        <title>The Global Catalogue of Microorganisms (GCM) 10K type strain sequencing project: providing services to taxonomists for standard genome sequencing and annotation.</title>
        <authorList>
            <consortium name="The Broad Institute Genomics Platform"/>
            <consortium name="The Broad Institute Genome Sequencing Center for Infectious Disease"/>
            <person name="Wu L."/>
            <person name="Ma J."/>
        </authorList>
    </citation>
    <scope>NUCLEOTIDE SEQUENCE [LARGE SCALE GENOMIC DNA]</scope>
    <source>
        <strain evidence="3 4">JCM 13581</strain>
    </source>
</reference>
<evidence type="ECO:0000256" key="1">
    <source>
        <dbReference type="ARBA" id="ARBA00023125"/>
    </source>
</evidence>
<comment type="caution">
    <text evidence="3">The sequence shown here is derived from an EMBL/GenBank/DDBJ whole genome shotgun (WGS) entry which is preliminary data.</text>
</comment>
<gene>
    <name evidence="3" type="primary">nsrR</name>
    <name evidence="3" type="ORF">GCM10009716_30080</name>
</gene>
<evidence type="ECO:0000256" key="2">
    <source>
        <dbReference type="ARBA" id="ARBA00034078"/>
    </source>
</evidence>
<dbReference type="Gene3D" id="1.10.10.10">
    <property type="entry name" value="Winged helix-like DNA-binding domain superfamily/Winged helix DNA-binding domain"/>
    <property type="match status" value="1"/>
</dbReference>
<dbReference type="PROSITE" id="PS51197">
    <property type="entry name" value="HTH_RRF2_2"/>
    <property type="match status" value="1"/>
</dbReference>
<organism evidence="3 4">
    <name type="scientific">Streptomyces sodiiphilus</name>
    <dbReference type="NCBI Taxonomy" id="226217"/>
    <lineage>
        <taxon>Bacteria</taxon>
        <taxon>Bacillati</taxon>
        <taxon>Actinomycetota</taxon>
        <taxon>Actinomycetes</taxon>
        <taxon>Kitasatosporales</taxon>
        <taxon>Streptomycetaceae</taxon>
        <taxon>Streptomyces</taxon>
    </lineage>
</organism>
<dbReference type="InterPro" id="IPR036390">
    <property type="entry name" value="WH_DNA-bd_sf"/>
</dbReference>
<dbReference type="InterPro" id="IPR000944">
    <property type="entry name" value="Tscrpt_reg_Rrf2"/>
</dbReference>
<evidence type="ECO:0000313" key="3">
    <source>
        <dbReference type="EMBL" id="GAA1919295.1"/>
    </source>
</evidence>
<keyword evidence="1" id="KW-0238">DNA-binding</keyword>
<protein>
    <submittedName>
        <fullName evidence="3">Nitric oxide-sensing transcriptional repressor NsrR</fullName>
    </submittedName>
</protein>
<dbReference type="InterPro" id="IPR036388">
    <property type="entry name" value="WH-like_DNA-bd_sf"/>
</dbReference>
<dbReference type="PANTHER" id="PTHR33221:SF4">
    <property type="entry name" value="HTH-TYPE TRANSCRIPTIONAL REPRESSOR NSRR"/>
    <property type="match status" value="1"/>
</dbReference>
<name>A0ABN2PDZ7_9ACTN</name>
<keyword evidence="4" id="KW-1185">Reference proteome</keyword>
<dbReference type="Proteomes" id="UP001501303">
    <property type="component" value="Unassembled WGS sequence"/>
</dbReference>
<dbReference type="SUPFAM" id="SSF46785">
    <property type="entry name" value="Winged helix' DNA-binding domain"/>
    <property type="match status" value="1"/>
</dbReference>
<dbReference type="PANTHER" id="PTHR33221">
    <property type="entry name" value="WINGED HELIX-TURN-HELIX TRANSCRIPTIONAL REGULATOR, RRF2 FAMILY"/>
    <property type="match status" value="1"/>
</dbReference>
<proteinExistence type="predicted"/>
<dbReference type="NCBIfam" id="TIGR00738">
    <property type="entry name" value="rrf2_super"/>
    <property type="match status" value="1"/>
</dbReference>